<keyword evidence="9 14" id="KW-0133">Cell shape</keyword>
<evidence type="ECO:0000256" key="9">
    <source>
        <dbReference type="ARBA" id="ARBA00022960"/>
    </source>
</evidence>
<dbReference type="GO" id="GO:0008360">
    <property type="term" value="P:regulation of cell shape"/>
    <property type="evidence" value="ECO:0007669"/>
    <property type="project" value="UniProtKB-KW"/>
</dbReference>
<evidence type="ECO:0000256" key="8">
    <source>
        <dbReference type="ARBA" id="ARBA00022840"/>
    </source>
</evidence>
<protein>
    <recommendedName>
        <fullName evidence="3 14">UDP-N-acetylmuramate--L-alanine ligase</fullName>
        <ecNumber evidence="3 14">6.3.2.8</ecNumber>
    </recommendedName>
    <alternativeName>
        <fullName evidence="14">UDP-N-acetylmuramoyl-L-alanine synthetase</fullName>
    </alternativeName>
</protein>
<evidence type="ECO:0000256" key="15">
    <source>
        <dbReference type="SAM" id="MobiDB-lite"/>
    </source>
</evidence>
<dbReference type="Proteomes" id="UP000503399">
    <property type="component" value="Chromosome"/>
</dbReference>
<dbReference type="NCBIfam" id="TIGR01082">
    <property type="entry name" value="murC"/>
    <property type="match status" value="1"/>
</dbReference>
<dbReference type="SUPFAM" id="SSF53244">
    <property type="entry name" value="MurD-like peptide ligases, peptide-binding domain"/>
    <property type="match status" value="1"/>
</dbReference>
<dbReference type="EMBL" id="LR778114">
    <property type="protein sequence ID" value="CAB1129275.1"/>
    <property type="molecule type" value="Genomic_DNA"/>
</dbReference>
<keyword evidence="10 14" id="KW-0573">Peptidoglycan synthesis</keyword>
<keyword evidence="5 14" id="KW-0436">Ligase</keyword>
<dbReference type="Gene3D" id="3.90.190.20">
    <property type="entry name" value="Mur ligase, C-terminal domain"/>
    <property type="match status" value="1"/>
</dbReference>
<dbReference type="UniPathway" id="UPA00219"/>
<dbReference type="InterPro" id="IPR050061">
    <property type="entry name" value="MurCDEF_pg_biosynth"/>
</dbReference>
<feature type="region of interest" description="Disordered" evidence="15">
    <location>
        <begin position="1"/>
        <end position="27"/>
    </location>
</feature>
<dbReference type="AlphaFoldDB" id="A0A6F8ZH10"/>
<comment type="function">
    <text evidence="14">Cell wall formation.</text>
</comment>
<evidence type="ECO:0000259" key="16">
    <source>
        <dbReference type="Pfam" id="PF01225"/>
    </source>
</evidence>
<name>A0A6F8ZH10_9FIRM</name>
<dbReference type="GO" id="GO:0009252">
    <property type="term" value="P:peptidoglycan biosynthetic process"/>
    <property type="evidence" value="ECO:0007669"/>
    <property type="project" value="UniProtKB-UniRule"/>
</dbReference>
<dbReference type="GO" id="GO:0071555">
    <property type="term" value="P:cell wall organization"/>
    <property type="evidence" value="ECO:0007669"/>
    <property type="project" value="UniProtKB-KW"/>
</dbReference>
<dbReference type="KEGG" id="hfv:R50_1774"/>
<keyword evidence="7 14" id="KW-0547">Nucleotide-binding</keyword>
<dbReference type="EC" id="6.3.2.8" evidence="3 14"/>
<comment type="subcellular location">
    <subcellularLocation>
        <location evidence="1 14">Cytoplasm</location>
    </subcellularLocation>
</comment>
<evidence type="ECO:0000313" key="19">
    <source>
        <dbReference type="EMBL" id="CAB1129275.1"/>
    </source>
</evidence>
<reference evidence="19 20" key="1">
    <citation type="submission" date="2020-02" db="EMBL/GenBank/DDBJ databases">
        <authorList>
            <person name="Hogendoorn C."/>
        </authorList>
    </citation>
    <scope>NUCLEOTIDE SEQUENCE [LARGE SCALE GENOMIC DNA]</scope>
    <source>
        <strain evidence="19">R501</strain>
    </source>
</reference>
<organism evidence="19 20">
    <name type="scientific">Candidatus Hydrogenisulfobacillus filiaventi</name>
    <dbReference type="NCBI Taxonomy" id="2707344"/>
    <lineage>
        <taxon>Bacteria</taxon>
        <taxon>Bacillati</taxon>
        <taxon>Bacillota</taxon>
        <taxon>Clostridia</taxon>
        <taxon>Eubacteriales</taxon>
        <taxon>Clostridiales Family XVII. Incertae Sedis</taxon>
        <taxon>Candidatus Hydrogenisulfobacillus</taxon>
    </lineage>
</organism>
<evidence type="ECO:0000256" key="12">
    <source>
        <dbReference type="ARBA" id="ARBA00023316"/>
    </source>
</evidence>
<dbReference type="PANTHER" id="PTHR43445:SF3">
    <property type="entry name" value="UDP-N-ACETYLMURAMATE--L-ALANINE LIGASE"/>
    <property type="match status" value="1"/>
</dbReference>
<dbReference type="Pfam" id="PF08245">
    <property type="entry name" value="Mur_ligase_M"/>
    <property type="match status" value="1"/>
</dbReference>
<evidence type="ECO:0000256" key="6">
    <source>
        <dbReference type="ARBA" id="ARBA00022618"/>
    </source>
</evidence>
<dbReference type="HAMAP" id="MF_00046">
    <property type="entry name" value="MurC"/>
    <property type="match status" value="1"/>
</dbReference>
<keyword evidence="20" id="KW-1185">Reference proteome</keyword>
<comment type="catalytic activity">
    <reaction evidence="13 14">
        <text>UDP-N-acetyl-alpha-D-muramate + L-alanine + ATP = UDP-N-acetyl-alpha-D-muramoyl-L-alanine + ADP + phosphate + H(+)</text>
        <dbReference type="Rhea" id="RHEA:23372"/>
        <dbReference type="ChEBI" id="CHEBI:15378"/>
        <dbReference type="ChEBI" id="CHEBI:30616"/>
        <dbReference type="ChEBI" id="CHEBI:43474"/>
        <dbReference type="ChEBI" id="CHEBI:57972"/>
        <dbReference type="ChEBI" id="CHEBI:70757"/>
        <dbReference type="ChEBI" id="CHEBI:83898"/>
        <dbReference type="ChEBI" id="CHEBI:456216"/>
        <dbReference type="EC" id="6.3.2.8"/>
    </reaction>
</comment>
<dbReference type="SUPFAM" id="SSF51984">
    <property type="entry name" value="MurCD N-terminal domain"/>
    <property type="match status" value="1"/>
</dbReference>
<evidence type="ECO:0000256" key="13">
    <source>
        <dbReference type="ARBA" id="ARBA00047833"/>
    </source>
</evidence>
<keyword evidence="8 14" id="KW-0067">ATP-binding</keyword>
<dbReference type="InterPro" id="IPR013221">
    <property type="entry name" value="Mur_ligase_cen"/>
</dbReference>
<dbReference type="Gene3D" id="3.40.50.720">
    <property type="entry name" value="NAD(P)-binding Rossmann-like Domain"/>
    <property type="match status" value="1"/>
</dbReference>
<dbReference type="Gene3D" id="3.40.1190.10">
    <property type="entry name" value="Mur-like, catalytic domain"/>
    <property type="match status" value="1"/>
</dbReference>
<evidence type="ECO:0000256" key="2">
    <source>
        <dbReference type="ARBA" id="ARBA00004752"/>
    </source>
</evidence>
<dbReference type="Pfam" id="PF01225">
    <property type="entry name" value="Mur_ligase"/>
    <property type="match status" value="1"/>
</dbReference>
<dbReference type="InterPro" id="IPR004101">
    <property type="entry name" value="Mur_ligase_C"/>
</dbReference>
<feature type="domain" description="Mur ligase N-terminal catalytic" evidence="16">
    <location>
        <begin position="33"/>
        <end position="130"/>
    </location>
</feature>
<gene>
    <name evidence="14 19" type="primary">murC</name>
    <name evidence="19" type="ORF">R50_1774</name>
</gene>
<evidence type="ECO:0000256" key="4">
    <source>
        <dbReference type="ARBA" id="ARBA00022490"/>
    </source>
</evidence>
<keyword evidence="6 14" id="KW-0132">Cell division</keyword>
<evidence type="ECO:0000256" key="14">
    <source>
        <dbReference type="HAMAP-Rule" id="MF_00046"/>
    </source>
</evidence>
<dbReference type="InterPro" id="IPR036565">
    <property type="entry name" value="Mur-like_cat_sf"/>
</dbReference>
<accession>A0A6F8ZH10</accession>
<feature type="binding site" evidence="14">
    <location>
        <begin position="138"/>
        <end position="144"/>
    </location>
    <ligand>
        <name>ATP</name>
        <dbReference type="ChEBI" id="CHEBI:30616"/>
    </ligand>
</feature>
<evidence type="ECO:0000259" key="18">
    <source>
        <dbReference type="Pfam" id="PF08245"/>
    </source>
</evidence>
<comment type="pathway">
    <text evidence="2 14">Cell wall biogenesis; peptidoglycan biosynthesis.</text>
</comment>
<dbReference type="PANTHER" id="PTHR43445">
    <property type="entry name" value="UDP-N-ACETYLMURAMATE--L-ALANINE LIGASE-RELATED"/>
    <property type="match status" value="1"/>
</dbReference>
<dbReference type="InterPro" id="IPR000713">
    <property type="entry name" value="Mur_ligase_N"/>
</dbReference>
<keyword evidence="12 14" id="KW-0961">Cell wall biogenesis/degradation</keyword>
<keyword evidence="11 14" id="KW-0131">Cell cycle</keyword>
<feature type="domain" description="Mur ligase C-terminal" evidence="17">
    <location>
        <begin position="338"/>
        <end position="470"/>
    </location>
</feature>
<evidence type="ECO:0000256" key="10">
    <source>
        <dbReference type="ARBA" id="ARBA00022984"/>
    </source>
</evidence>
<evidence type="ECO:0000256" key="11">
    <source>
        <dbReference type="ARBA" id="ARBA00023306"/>
    </source>
</evidence>
<dbReference type="GO" id="GO:0005737">
    <property type="term" value="C:cytoplasm"/>
    <property type="evidence" value="ECO:0007669"/>
    <property type="project" value="UniProtKB-SubCell"/>
</dbReference>
<dbReference type="InterPro" id="IPR036615">
    <property type="entry name" value="Mur_ligase_C_dom_sf"/>
</dbReference>
<dbReference type="GO" id="GO:0005524">
    <property type="term" value="F:ATP binding"/>
    <property type="evidence" value="ECO:0007669"/>
    <property type="project" value="UniProtKB-UniRule"/>
</dbReference>
<dbReference type="GO" id="GO:0008763">
    <property type="term" value="F:UDP-N-acetylmuramate-L-alanine ligase activity"/>
    <property type="evidence" value="ECO:0007669"/>
    <property type="project" value="UniProtKB-UniRule"/>
</dbReference>
<evidence type="ECO:0000259" key="17">
    <source>
        <dbReference type="Pfam" id="PF02875"/>
    </source>
</evidence>
<dbReference type="InterPro" id="IPR005758">
    <property type="entry name" value="UDP-N-AcMur_Ala_ligase_MurC"/>
</dbReference>
<evidence type="ECO:0000256" key="3">
    <source>
        <dbReference type="ARBA" id="ARBA00012211"/>
    </source>
</evidence>
<sequence>MNRPRRADHKLDTHTASGSMGGAAEGSGSMTQHVHFIGIGGYGMSGLALLLRRRGWEVSGSDVRRSSRTERLERHGVTVYYGHRPEQVAGAELVVYNTDVPEDNPERTAARDRGLPLLHRSELLARVLEGHRALTVSGTHGKTTTTTMLAVVLEAAGYDPTVLVGGEVDRFDGNMRAGASAWAVAEADESDGSFLRYHPWVAVATNVEPEHLEHYGGDFGQVVAAFRTYLTRVPPDGLAVLGGDNPVLRSMADGLTVPRALYGLDPAFDVWADDLAPDAGGTRFRVHAFGAPPLTARLPVPGVHNVVDALGAVTAAAHAGVAPAAALEALAGFRNARRRLEVHYRGIVTIIDDYAHHPTEIRATIAACRQLTTGTGRLLVAFQPQRYRRTRNLWEGFAAAFPEADAVYLTEIYAPPGETPLPGVEGRRLAQAVAAASGVPVRFLPDPAAVAEAALAELRPGDTFLTMGAGDIYRAAERLAAAYRAAPAGRAGSG</sequence>
<keyword evidence="4 14" id="KW-0963">Cytoplasm</keyword>
<evidence type="ECO:0000256" key="5">
    <source>
        <dbReference type="ARBA" id="ARBA00022598"/>
    </source>
</evidence>
<evidence type="ECO:0000313" key="20">
    <source>
        <dbReference type="Proteomes" id="UP000503399"/>
    </source>
</evidence>
<comment type="similarity">
    <text evidence="14">Belongs to the MurCDEF family.</text>
</comment>
<dbReference type="Pfam" id="PF02875">
    <property type="entry name" value="Mur_ligase_C"/>
    <property type="match status" value="1"/>
</dbReference>
<evidence type="ECO:0000256" key="7">
    <source>
        <dbReference type="ARBA" id="ARBA00022741"/>
    </source>
</evidence>
<evidence type="ECO:0000256" key="1">
    <source>
        <dbReference type="ARBA" id="ARBA00004496"/>
    </source>
</evidence>
<proteinExistence type="inferred from homology"/>
<dbReference type="SUPFAM" id="SSF53623">
    <property type="entry name" value="MurD-like peptide ligases, catalytic domain"/>
    <property type="match status" value="1"/>
</dbReference>
<feature type="domain" description="Mur ligase central" evidence="18">
    <location>
        <begin position="136"/>
        <end position="316"/>
    </location>
</feature>
<dbReference type="GO" id="GO:0051301">
    <property type="term" value="P:cell division"/>
    <property type="evidence" value="ECO:0007669"/>
    <property type="project" value="UniProtKB-KW"/>
</dbReference>